<dbReference type="Gene3D" id="1.20.120.450">
    <property type="entry name" value="dinb family like domain"/>
    <property type="match status" value="1"/>
</dbReference>
<dbReference type="OrthoDB" id="338237at2"/>
<proteinExistence type="predicted"/>
<dbReference type="SUPFAM" id="SSF109854">
    <property type="entry name" value="DinB/YfiT-like putative metalloenzymes"/>
    <property type="match status" value="1"/>
</dbReference>
<sequence>MSISMYQASLPVLIRGLTNLQHILGKAQAHAAEKQIDPSVFTGARLYPDMLPLVRQVYIATDTAKGCAARLAGTEIPSFPDVEQTFDELHARIQKTIDYLKGFDAAQIDGSETRQIVLKMRVGPIEFTGQSYLLSFVLPNFFFHVTTAYDILRHSGVELGKLDYLGGRDQHA</sequence>
<dbReference type="PANTHER" id="PTHR36922">
    <property type="entry name" value="BLL2446 PROTEIN"/>
    <property type="match status" value="1"/>
</dbReference>
<accession>A0A071MTW2</accession>
<evidence type="ECO:0000313" key="1">
    <source>
        <dbReference type="EMBL" id="KEA59906.1"/>
    </source>
</evidence>
<gene>
    <name evidence="1" type="ORF">DT99_09880</name>
</gene>
<organism evidence="1">
    <name type="scientific">Burkholderia cenocepacia</name>
    <dbReference type="NCBI Taxonomy" id="95486"/>
    <lineage>
        <taxon>Bacteria</taxon>
        <taxon>Pseudomonadati</taxon>
        <taxon>Pseudomonadota</taxon>
        <taxon>Betaproteobacteria</taxon>
        <taxon>Burkholderiales</taxon>
        <taxon>Burkholderiaceae</taxon>
        <taxon>Burkholderia</taxon>
        <taxon>Burkholderia cepacia complex</taxon>
    </lineage>
</organism>
<comment type="caution">
    <text evidence="1">The sequence shown here is derived from an EMBL/GenBank/DDBJ whole genome shotgun (WGS) entry which is preliminary data.</text>
</comment>
<dbReference type="PANTHER" id="PTHR36922:SF1">
    <property type="entry name" value="DUF1993 DOMAIN-CONTAINING PROTEIN"/>
    <property type="match status" value="1"/>
</dbReference>
<name>A0A071MTW2_9BURK</name>
<dbReference type="EMBL" id="JJOA01000008">
    <property type="protein sequence ID" value="KEA59906.1"/>
    <property type="molecule type" value="Genomic_DNA"/>
</dbReference>
<dbReference type="InterPro" id="IPR034660">
    <property type="entry name" value="DinB/YfiT-like"/>
</dbReference>
<dbReference type="InterPro" id="IPR018531">
    <property type="entry name" value="DUF1993"/>
</dbReference>
<reference evidence="1" key="1">
    <citation type="submission" date="2014-04" db="EMBL/GenBank/DDBJ databases">
        <title>In planta biocontrol of soil-borne Fusarium wilt of banana through a plant endophytic bacterium, Burkholderia cenocepacia 869T2.</title>
        <authorList>
            <person name="Ho Y.-N."/>
            <person name="Chiang H.-M."/>
            <person name="Chao C.-P."/>
            <person name="Su C.-C."/>
            <person name="Hsu H.-F."/>
            <person name="Guo C.-T."/>
            <person name="Hsieh J.-L."/>
            <person name="Huang C.-C."/>
        </authorList>
    </citation>
    <scope>NUCLEOTIDE SEQUENCE [LARGE SCALE GENOMIC DNA]</scope>
    <source>
        <strain evidence="1">869T2</strain>
    </source>
</reference>
<dbReference type="AlphaFoldDB" id="A0A071MTW2"/>
<protein>
    <recommendedName>
        <fullName evidence="2">DUF1993 domain-containing protein</fullName>
    </recommendedName>
</protein>
<evidence type="ECO:0008006" key="2">
    <source>
        <dbReference type="Google" id="ProtNLM"/>
    </source>
</evidence>
<dbReference type="Pfam" id="PF09351">
    <property type="entry name" value="DUF1993"/>
    <property type="match status" value="1"/>
</dbReference>